<dbReference type="EMBL" id="CP011125">
    <property type="protein sequence ID" value="AKF11323.1"/>
    <property type="molecule type" value="Genomic_DNA"/>
</dbReference>
<name>A0A0F6WA60_9BACT</name>
<evidence type="ECO:0000256" key="3">
    <source>
        <dbReference type="SAM" id="MobiDB-lite"/>
    </source>
</evidence>
<comment type="catalytic activity">
    <reaction evidence="1">
        <text>AMP + H2O = D-ribose 5-phosphate + adenine</text>
        <dbReference type="Rhea" id="RHEA:20129"/>
        <dbReference type="ChEBI" id="CHEBI:15377"/>
        <dbReference type="ChEBI" id="CHEBI:16708"/>
        <dbReference type="ChEBI" id="CHEBI:78346"/>
        <dbReference type="ChEBI" id="CHEBI:456215"/>
        <dbReference type="EC" id="3.2.2.4"/>
    </reaction>
</comment>
<dbReference type="Proteomes" id="UP000034883">
    <property type="component" value="Chromosome"/>
</dbReference>
<evidence type="ECO:0000256" key="1">
    <source>
        <dbReference type="ARBA" id="ARBA00000274"/>
    </source>
</evidence>
<comment type="similarity">
    <text evidence="2">Belongs to the LOG family.</text>
</comment>
<dbReference type="AlphaFoldDB" id="A0A0F6WA60"/>
<evidence type="ECO:0000256" key="2">
    <source>
        <dbReference type="RuleBase" id="RU363015"/>
    </source>
</evidence>
<dbReference type="Pfam" id="PF03641">
    <property type="entry name" value="Lysine_decarbox"/>
    <property type="match status" value="1"/>
</dbReference>
<dbReference type="EC" id="3.2.2.n1" evidence="2"/>
<accession>A0A0F6WA60</accession>
<dbReference type="STRING" id="927083.DB32_008472"/>
<dbReference type="GO" id="GO:0009691">
    <property type="term" value="P:cytokinin biosynthetic process"/>
    <property type="evidence" value="ECO:0007669"/>
    <property type="project" value="UniProtKB-UniRule"/>
</dbReference>
<dbReference type="PANTHER" id="PTHR43393">
    <property type="entry name" value="CYTOKININ RIBOSIDE 5'-MONOPHOSPHATE PHOSPHORIBOHYDROLASE"/>
    <property type="match status" value="1"/>
</dbReference>
<dbReference type="KEGG" id="samy:DB32_008472"/>
<dbReference type="RefSeq" id="WP_205627128.1">
    <property type="nucleotide sequence ID" value="NZ_CP011125.1"/>
</dbReference>
<dbReference type="Gene3D" id="3.40.50.450">
    <property type="match status" value="1"/>
</dbReference>
<dbReference type="InterPro" id="IPR005269">
    <property type="entry name" value="LOG"/>
</dbReference>
<reference evidence="4 5" key="1">
    <citation type="submission" date="2015-03" db="EMBL/GenBank/DDBJ databases">
        <title>Genome assembly of Sandaracinus amylolyticus DSM 53668.</title>
        <authorList>
            <person name="Sharma G."/>
            <person name="Subramanian S."/>
        </authorList>
    </citation>
    <scope>NUCLEOTIDE SEQUENCE [LARGE SCALE GENOMIC DNA]</scope>
    <source>
        <strain evidence="4 5">DSM 53668</strain>
    </source>
</reference>
<keyword evidence="2" id="KW-0378">Hydrolase</keyword>
<protein>
    <recommendedName>
        <fullName evidence="2">Cytokinin riboside 5'-monophosphate phosphoribohydrolase</fullName>
        <ecNumber evidence="2">3.2.2.n1</ecNumber>
    </recommendedName>
</protein>
<keyword evidence="2" id="KW-0203">Cytokinin biosynthesis</keyword>
<evidence type="ECO:0000313" key="5">
    <source>
        <dbReference type="Proteomes" id="UP000034883"/>
    </source>
</evidence>
<dbReference type="PANTHER" id="PTHR43393:SF3">
    <property type="entry name" value="LYSINE DECARBOXYLASE-LIKE PROTEIN"/>
    <property type="match status" value="1"/>
</dbReference>
<dbReference type="NCBIfam" id="TIGR00730">
    <property type="entry name" value="Rossman fold protein, TIGR00730 family"/>
    <property type="match status" value="1"/>
</dbReference>
<dbReference type="InterPro" id="IPR052341">
    <property type="entry name" value="LOG_family_nucleotidases"/>
</dbReference>
<dbReference type="SUPFAM" id="SSF102405">
    <property type="entry name" value="MCP/YpsA-like"/>
    <property type="match status" value="1"/>
</dbReference>
<proteinExistence type="inferred from homology"/>
<evidence type="ECO:0000313" key="4">
    <source>
        <dbReference type="EMBL" id="AKF11323.1"/>
    </source>
</evidence>
<dbReference type="GO" id="GO:0005829">
    <property type="term" value="C:cytosol"/>
    <property type="evidence" value="ECO:0007669"/>
    <property type="project" value="TreeGrafter"/>
</dbReference>
<feature type="region of interest" description="Disordered" evidence="3">
    <location>
        <begin position="1"/>
        <end position="20"/>
    </location>
</feature>
<sequence length="271" mass="30050">MTTHGSKVPGERSDDPDVESLDLVRVQRQGESRFLEGPRGRLRDLARAMRITGELVRGFRALTFVGPCVTVFGSARFDEGHRYYAMGRELGGRLARAGFTVMTGGGPGIMEAANRGAHEAGGSSIGCNIVLPREQAPNPYLDRYVLFDHFFVRKVMLVKYSYAFVCLPGGFGTLDELFETATLAQTGKIQAFPIVLMGSDYWAPMISFLRETMLAERTIDGHDVDRLVVTDSPEECVAHIREITTTHFGLAEARRPHPSMILGEKRLSVRR</sequence>
<dbReference type="InterPro" id="IPR031100">
    <property type="entry name" value="LOG_fam"/>
</dbReference>
<dbReference type="GO" id="GO:0008714">
    <property type="term" value="F:AMP nucleosidase activity"/>
    <property type="evidence" value="ECO:0007669"/>
    <property type="project" value="UniProtKB-EC"/>
</dbReference>
<organism evidence="4 5">
    <name type="scientific">Sandaracinus amylolyticus</name>
    <dbReference type="NCBI Taxonomy" id="927083"/>
    <lineage>
        <taxon>Bacteria</taxon>
        <taxon>Pseudomonadati</taxon>
        <taxon>Myxococcota</taxon>
        <taxon>Polyangia</taxon>
        <taxon>Polyangiales</taxon>
        <taxon>Sandaracinaceae</taxon>
        <taxon>Sandaracinus</taxon>
    </lineage>
</organism>
<gene>
    <name evidence="4" type="ORF">DB32_008472</name>
</gene>
<keyword evidence="5" id="KW-1185">Reference proteome</keyword>